<gene>
    <name evidence="1" type="ORF">LPQ35_09725</name>
</gene>
<dbReference type="EMBL" id="CP087714">
    <property type="protein sequence ID" value="XAT63522.1"/>
    <property type="molecule type" value="Genomic_DNA"/>
</dbReference>
<evidence type="ECO:0000313" key="1">
    <source>
        <dbReference type="EMBL" id="XAT63522.1"/>
    </source>
</evidence>
<dbReference type="RefSeq" id="WP_193807370.1">
    <property type="nucleotide sequence ID" value="NZ_CP087714.1"/>
</dbReference>
<proteinExistence type="predicted"/>
<name>A0ABZ3H512_GEOAI</name>
<protein>
    <recommendedName>
        <fullName evidence="3">Major tail protein</fullName>
    </recommendedName>
</protein>
<keyword evidence="2" id="KW-1185">Reference proteome</keyword>
<reference evidence="1 2" key="1">
    <citation type="submission" date="2021-11" db="EMBL/GenBank/DDBJ databases">
        <title>Whole genome of Geoglobus acetivorans.</title>
        <authorList>
            <person name="Liu D."/>
        </authorList>
    </citation>
    <scope>NUCLEOTIDE SEQUENCE [LARGE SCALE GENOMIC DNA]</scope>
    <source>
        <strain evidence="1 2">SBH6</strain>
    </source>
</reference>
<dbReference type="GeneID" id="90449973"/>
<evidence type="ECO:0008006" key="3">
    <source>
        <dbReference type="Google" id="ProtNLM"/>
    </source>
</evidence>
<dbReference type="Proteomes" id="UP001492541">
    <property type="component" value="Chromosome"/>
</dbReference>
<dbReference type="InterPro" id="IPR044000">
    <property type="entry name" value="Phage_tube_2"/>
</dbReference>
<accession>A0ABZ3H512</accession>
<organism evidence="1 2">
    <name type="scientific">Geoglobus acetivorans</name>
    <dbReference type="NCBI Taxonomy" id="565033"/>
    <lineage>
        <taxon>Archaea</taxon>
        <taxon>Methanobacteriati</taxon>
        <taxon>Methanobacteriota</taxon>
        <taxon>Archaeoglobi</taxon>
        <taxon>Archaeoglobales</taxon>
        <taxon>Archaeoglobaceae</taxon>
        <taxon>Geoglobus</taxon>
    </lineage>
</organism>
<sequence length="308" mass="33958">MPIGATGYLLWRDESTYGTDPGTGSKTADAASVELNWNRNLERVKALWGVRNVPKVYSQEKHVEGRIALNTSDWKMLKHVLGSLTENVTSATQAPYYHDFEEAETLPSFTLERQWGSNTAYVAVGCKVNSARIRGEVGKAVEFELEILGKSMSKITSGLAIPSYSPTLPFRMTNLATATFGGSDVSGQIKSFEININNNLEPDYGSDGTPRAIDEGLREVTGTLTFKFDYTIADYVLNESEGDIVIKLIRGTNDEVEFTIENATFEALNDVTEAEAQKELELAFMSQADPTNKNCIKVRVTSANATYY</sequence>
<dbReference type="Pfam" id="PF18906">
    <property type="entry name" value="Phage_tube_2"/>
    <property type="match status" value="1"/>
</dbReference>
<evidence type="ECO:0000313" key="2">
    <source>
        <dbReference type="Proteomes" id="UP001492541"/>
    </source>
</evidence>